<feature type="compositionally biased region" description="Polar residues" evidence="2">
    <location>
        <begin position="523"/>
        <end position="566"/>
    </location>
</feature>
<feature type="compositionally biased region" description="Basic and acidic residues" evidence="2">
    <location>
        <begin position="25"/>
        <end position="34"/>
    </location>
</feature>
<feature type="region of interest" description="Disordered" evidence="2">
    <location>
        <begin position="168"/>
        <end position="188"/>
    </location>
</feature>
<organism evidence="3 4">
    <name type="scientific">Tritrichomonas musculus</name>
    <dbReference type="NCBI Taxonomy" id="1915356"/>
    <lineage>
        <taxon>Eukaryota</taxon>
        <taxon>Metamonada</taxon>
        <taxon>Parabasalia</taxon>
        <taxon>Tritrichomonadida</taxon>
        <taxon>Tritrichomonadidae</taxon>
        <taxon>Tritrichomonas</taxon>
    </lineage>
</organism>
<feature type="compositionally biased region" description="Low complexity" evidence="2">
    <location>
        <begin position="591"/>
        <end position="610"/>
    </location>
</feature>
<accession>A0ABR2KPJ5</accession>
<evidence type="ECO:0000313" key="4">
    <source>
        <dbReference type="Proteomes" id="UP001470230"/>
    </source>
</evidence>
<feature type="compositionally biased region" description="Low complexity" evidence="2">
    <location>
        <begin position="103"/>
        <end position="116"/>
    </location>
</feature>
<feature type="region of interest" description="Disordered" evidence="2">
    <location>
        <begin position="515"/>
        <end position="651"/>
    </location>
</feature>
<comment type="caution">
    <text evidence="3">The sequence shown here is derived from an EMBL/GenBank/DDBJ whole genome shotgun (WGS) entry which is preliminary data.</text>
</comment>
<feature type="compositionally biased region" description="Basic and acidic residues" evidence="2">
    <location>
        <begin position="567"/>
        <end position="585"/>
    </location>
</feature>
<feature type="compositionally biased region" description="Low complexity" evidence="2">
    <location>
        <begin position="134"/>
        <end position="146"/>
    </location>
</feature>
<evidence type="ECO:0000313" key="3">
    <source>
        <dbReference type="EMBL" id="KAK8891920.1"/>
    </source>
</evidence>
<sequence>MSHHPSDLQQKAKLQRPMNRYKNQQKVDQHKIDEILGQELPGSPPRVNLGNDTEIQQSSKPSQHVGSLQGNAALPTTNKSSKNQKLPVLPPLGSSKKQEYHSVQRPPQRPSQQSHQNLSIDSNVHFNNKRRNSNESNHSNNSNGSRPAFELPRLPKKIDKLGISADLSDLENSDSCSSAPEEFKKTLPKKMLSKSNSIDNFNLTSTTIIDDFFHTSDDSEFGDSDNNNENLEFKNGSSNKQKNDNDDSDNDYSFDEIISDSDTDLDQNDKKKNYHLLTPEELQLCKDTPSVHNEVKQRLDKLIKIARNHFPATKDNTAMLTRLVEQSRACHEFHFLEKRTKYYESENRGLTIALTSLDDIISNPQSNSGNNNNVNINKVKFGLQRLNALQMRQVKRMSKELTQAQRKIKKLRAEISKLHTEMRTYIKARRGGDGSLLIAEMNNNGNNNASNVANFGGGSGADEDELAALKIEHQFAIAKEKAAVGVMQNENEELERIINTYEKRIVLMTQKESNYSRLLKKSPASSNEKPNQKTSTNDKPAQKASSNDKFGQKVSTGAKSSSPRSSQKPENKKEASPSHHDKDKNTSSNSNKAQKPQKAAPKQKQQNEAQKPPPKKESLNKKTTSGQTAQSSPKKKKKEEEEVPIIEVLSI</sequence>
<gene>
    <name evidence="3" type="ORF">M9Y10_029142</name>
</gene>
<name>A0ABR2KPJ5_9EUKA</name>
<feature type="compositionally biased region" description="Polar residues" evidence="2">
    <location>
        <begin position="50"/>
        <end position="84"/>
    </location>
</feature>
<protein>
    <submittedName>
        <fullName evidence="3">Uncharacterized protein</fullName>
    </submittedName>
</protein>
<feature type="coiled-coil region" evidence="1">
    <location>
        <begin position="477"/>
        <end position="511"/>
    </location>
</feature>
<keyword evidence="4" id="KW-1185">Reference proteome</keyword>
<reference evidence="3 4" key="1">
    <citation type="submission" date="2024-04" db="EMBL/GenBank/DDBJ databases">
        <title>Tritrichomonas musculus Genome.</title>
        <authorList>
            <person name="Alves-Ferreira E."/>
            <person name="Grigg M."/>
            <person name="Lorenzi H."/>
            <person name="Galac M."/>
        </authorList>
    </citation>
    <scope>NUCLEOTIDE SEQUENCE [LARGE SCALE GENOMIC DNA]</scope>
    <source>
        <strain evidence="3 4">EAF2021</strain>
    </source>
</reference>
<feature type="compositionally biased region" description="Polar residues" evidence="2">
    <location>
        <begin position="117"/>
        <end position="126"/>
    </location>
</feature>
<feature type="region of interest" description="Disordered" evidence="2">
    <location>
        <begin position="1"/>
        <end position="150"/>
    </location>
</feature>
<feature type="region of interest" description="Disordered" evidence="2">
    <location>
        <begin position="220"/>
        <end position="269"/>
    </location>
</feature>
<keyword evidence="1" id="KW-0175">Coiled coil</keyword>
<proteinExistence type="predicted"/>
<evidence type="ECO:0000256" key="2">
    <source>
        <dbReference type="SAM" id="MobiDB-lite"/>
    </source>
</evidence>
<feature type="coiled-coil region" evidence="1">
    <location>
        <begin position="387"/>
        <end position="428"/>
    </location>
</feature>
<dbReference type="EMBL" id="JAPFFF010000004">
    <property type="protein sequence ID" value="KAK8891920.1"/>
    <property type="molecule type" value="Genomic_DNA"/>
</dbReference>
<evidence type="ECO:0000256" key="1">
    <source>
        <dbReference type="SAM" id="Coils"/>
    </source>
</evidence>
<dbReference type="Proteomes" id="UP001470230">
    <property type="component" value="Unassembled WGS sequence"/>
</dbReference>
<feature type="compositionally biased region" description="Polar residues" evidence="2">
    <location>
        <begin position="621"/>
        <end position="632"/>
    </location>
</feature>
<feature type="compositionally biased region" description="Acidic residues" evidence="2">
    <location>
        <begin position="246"/>
        <end position="266"/>
    </location>
</feature>